<gene>
    <name evidence="1" type="ORF">METZ01_LOCUS207289</name>
</gene>
<organism evidence="1">
    <name type="scientific">marine metagenome</name>
    <dbReference type="NCBI Taxonomy" id="408172"/>
    <lineage>
        <taxon>unclassified sequences</taxon>
        <taxon>metagenomes</taxon>
        <taxon>ecological metagenomes</taxon>
    </lineage>
</organism>
<dbReference type="Gene3D" id="3.90.180.10">
    <property type="entry name" value="Medium-chain alcohol dehydrogenases, catalytic domain"/>
    <property type="match status" value="1"/>
</dbReference>
<protein>
    <submittedName>
        <fullName evidence="1">Uncharacterized protein</fullName>
    </submittedName>
</protein>
<dbReference type="SUPFAM" id="SSF50129">
    <property type="entry name" value="GroES-like"/>
    <property type="match status" value="1"/>
</dbReference>
<dbReference type="AlphaFoldDB" id="A0A382EVG7"/>
<dbReference type="EMBL" id="UINC01046427">
    <property type="protein sequence ID" value="SVB54435.1"/>
    <property type="molecule type" value="Genomic_DNA"/>
</dbReference>
<feature type="non-terminal residue" evidence="1">
    <location>
        <position position="87"/>
    </location>
</feature>
<reference evidence="1" key="1">
    <citation type="submission" date="2018-05" db="EMBL/GenBank/DDBJ databases">
        <authorList>
            <person name="Lanie J.A."/>
            <person name="Ng W.-L."/>
            <person name="Kazmierczak K.M."/>
            <person name="Andrzejewski T.M."/>
            <person name="Davidsen T.M."/>
            <person name="Wayne K.J."/>
            <person name="Tettelin H."/>
            <person name="Glass J.I."/>
            <person name="Rusch D."/>
            <person name="Podicherti R."/>
            <person name="Tsui H.-C.T."/>
            <person name="Winkler M.E."/>
        </authorList>
    </citation>
    <scope>NUCLEOTIDE SEQUENCE</scope>
</reference>
<proteinExistence type="predicted"/>
<feature type="non-terminal residue" evidence="1">
    <location>
        <position position="1"/>
    </location>
</feature>
<evidence type="ECO:0000313" key="1">
    <source>
        <dbReference type="EMBL" id="SVB54435.1"/>
    </source>
</evidence>
<dbReference type="InterPro" id="IPR011032">
    <property type="entry name" value="GroES-like_sf"/>
</dbReference>
<sequence>VRTRTSLISIGTERSIIDLGRKSLAGKAASRPDLVRRAWKKAKKEGLLKTYQEVMGRLDTPTPLGYSCAGVVEECGLAATEFSPGDR</sequence>
<name>A0A382EVG7_9ZZZZ</name>
<accession>A0A382EVG7</accession>